<dbReference type="AlphaFoldDB" id="A0A453SCE5"/>
<reference evidence="10" key="5">
    <citation type="journal article" date="2021" name="G3 (Bethesda)">
        <title>Aegilops tauschii genome assembly Aet v5.0 features greater sequence contiguity and improved annotation.</title>
        <authorList>
            <person name="Wang L."/>
            <person name="Zhu T."/>
            <person name="Rodriguez J.C."/>
            <person name="Deal K.R."/>
            <person name="Dubcovsky J."/>
            <person name="McGuire P.E."/>
            <person name="Lux T."/>
            <person name="Spannagl M."/>
            <person name="Mayer K.F.X."/>
            <person name="Baldrich P."/>
            <person name="Meyers B.C."/>
            <person name="Huo N."/>
            <person name="Gu Y.Q."/>
            <person name="Zhou H."/>
            <person name="Devos K.M."/>
            <person name="Bennetzen J.L."/>
            <person name="Unver T."/>
            <person name="Budak H."/>
            <person name="Gulick P.J."/>
            <person name="Galiba G."/>
            <person name="Kalapos B."/>
            <person name="Nelson D.R."/>
            <person name="Li P."/>
            <person name="You F.M."/>
            <person name="Luo M.C."/>
            <person name="Dvorak J."/>
        </authorList>
    </citation>
    <scope>NUCLEOTIDE SEQUENCE [LARGE SCALE GENOMIC DNA]</scope>
    <source>
        <strain evidence="10">cv. AL8/78</strain>
    </source>
</reference>
<feature type="transmembrane region" description="Helical" evidence="9">
    <location>
        <begin position="126"/>
        <end position="145"/>
    </location>
</feature>
<reference evidence="11" key="2">
    <citation type="journal article" date="2017" name="Nat. Plants">
        <title>The Aegilops tauschii genome reveals multiple impacts of transposons.</title>
        <authorList>
            <person name="Zhao G."/>
            <person name="Zou C."/>
            <person name="Li K."/>
            <person name="Wang K."/>
            <person name="Li T."/>
            <person name="Gao L."/>
            <person name="Zhang X."/>
            <person name="Wang H."/>
            <person name="Yang Z."/>
            <person name="Liu X."/>
            <person name="Jiang W."/>
            <person name="Mao L."/>
            <person name="Kong X."/>
            <person name="Jiao Y."/>
            <person name="Jia J."/>
        </authorList>
    </citation>
    <scope>NUCLEOTIDE SEQUENCE [LARGE SCALE GENOMIC DNA]</scope>
    <source>
        <strain evidence="11">cv. AL8/78</strain>
    </source>
</reference>
<name>A0A453SCE5_AEGTS</name>
<dbReference type="GO" id="GO:0000139">
    <property type="term" value="C:Golgi membrane"/>
    <property type="evidence" value="ECO:0007669"/>
    <property type="project" value="UniProtKB-SubCell"/>
</dbReference>
<keyword evidence="4 9" id="KW-0812">Transmembrane</keyword>
<reference evidence="10" key="4">
    <citation type="submission" date="2019-03" db="UniProtKB">
        <authorList>
            <consortium name="EnsemblPlants"/>
        </authorList>
    </citation>
    <scope>IDENTIFICATION</scope>
</reference>
<dbReference type="InterPro" id="IPR004240">
    <property type="entry name" value="EMP70"/>
</dbReference>
<dbReference type="PANTHER" id="PTHR10766:SF111">
    <property type="entry name" value="TRANSMEMBRANE 9 SUPERFAMILY MEMBER 2"/>
    <property type="match status" value="1"/>
</dbReference>
<dbReference type="Proteomes" id="UP000015105">
    <property type="component" value="Chromosome 7D"/>
</dbReference>
<feature type="transmembrane region" description="Helical" evidence="9">
    <location>
        <begin position="166"/>
        <end position="185"/>
    </location>
</feature>
<dbReference type="SUPFAM" id="SSF103473">
    <property type="entry name" value="MFS general substrate transporter"/>
    <property type="match status" value="1"/>
</dbReference>
<dbReference type="Pfam" id="PF02990">
    <property type="entry name" value="EMP70"/>
    <property type="match status" value="1"/>
</dbReference>
<sequence length="223" mass="25044">FTIDLLQSSEIIWASRWDVYLLSSDSQIHWFSIINSLMIVLFLSGMIAMIMMRTLYKDIANYNQLDNQEEAQEETGWKLVHGDAFRPPVHSGLLCVYVGTGVQFFGMTVVTMMFALLGFLSPANRGGLMTAMVLLWVFMGVLAGYTSSRLYKMFKGTEWKKITLKTAFMFPGIIFGVFFVLNALIWGEKSYGTCSQLSRYLLVAFCHLVLSSLSSSSSSHLSG</sequence>
<evidence type="ECO:0000256" key="6">
    <source>
        <dbReference type="ARBA" id="ARBA00022753"/>
    </source>
</evidence>
<keyword evidence="8 9" id="KW-0472">Membrane</keyword>
<accession>A0A453SCE5</accession>
<evidence type="ECO:0000256" key="7">
    <source>
        <dbReference type="ARBA" id="ARBA00022989"/>
    </source>
</evidence>
<evidence type="ECO:0000313" key="10">
    <source>
        <dbReference type="EnsemblPlants" id="AET7Gv20895300.14"/>
    </source>
</evidence>
<protein>
    <recommendedName>
        <fullName evidence="9">Transmembrane 9 superfamily member</fullName>
    </recommendedName>
</protein>
<dbReference type="EnsemblPlants" id="AET7Gv20895300.14">
    <property type="protein sequence ID" value="AET7Gv20895300.14"/>
    <property type="gene ID" value="AET7Gv20895300"/>
</dbReference>
<keyword evidence="5" id="KW-0732">Signal</keyword>
<reference evidence="10" key="3">
    <citation type="journal article" date="2017" name="Nature">
        <title>Genome sequence of the progenitor of the wheat D genome Aegilops tauschii.</title>
        <authorList>
            <person name="Luo M.C."/>
            <person name="Gu Y.Q."/>
            <person name="Puiu D."/>
            <person name="Wang H."/>
            <person name="Twardziok S.O."/>
            <person name="Deal K.R."/>
            <person name="Huo N."/>
            <person name="Zhu T."/>
            <person name="Wang L."/>
            <person name="Wang Y."/>
            <person name="McGuire P.E."/>
            <person name="Liu S."/>
            <person name="Long H."/>
            <person name="Ramasamy R.K."/>
            <person name="Rodriguez J.C."/>
            <person name="Van S.L."/>
            <person name="Yuan L."/>
            <person name="Wang Z."/>
            <person name="Xia Z."/>
            <person name="Xiao L."/>
            <person name="Anderson O.D."/>
            <person name="Ouyang S."/>
            <person name="Liang Y."/>
            <person name="Zimin A.V."/>
            <person name="Pertea G."/>
            <person name="Qi P."/>
            <person name="Bennetzen J.L."/>
            <person name="Dai X."/>
            <person name="Dawson M.W."/>
            <person name="Muller H.G."/>
            <person name="Kugler K."/>
            <person name="Rivarola-Duarte L."/>
            <person name="Spannagl M."/>
            <person name="Mayer K.F.X."/>
            <person name="Lu F.H."/>
            <person name="Bevan M.W."/>
            <person name="Leroy P."/>
            <person name="Li P."/>
            <person name="You F.M."/>
            <person name="Sun Q."/>
            <person name="Liu Z."/>
            <person name="Lyons E."/>
            <person name="Wicker T."/>
            <person name="Salzberg S.L."/>
            <person name="Devos K.M."/>
            <person name="Dvorak J."/>
        </authorList>
    </citation>
    <scope>NUCLEOTIDE SEQUENCE [LARGE SCALE GENOMIC DNA]</scope>
    <source>
        <strain evidence="10">cv. AL8/78</strain>
    </source>
</reference>
<proteinExistence type="inferred from homology"/>
<evidence type="ECO:0000256" key="1">
    <source>
        <dbReference type="ARBA" id="ARBA00004337"/>
    </source>
</evidence>
<evidence type="ECO:0000256" key="2">
    <source>
        <dbReference type="ARBA" id="ARBA00004653"/>
    </source>
</evidence>
<reference evidence="11" key="1">
    <citation type="journal article" date="2014" name="Science">
        <title>Ancient hybridizations among the ancestral genomes of bread wheat.</title>
        <authorList>
            <consortium name="International Wheat Genome Sequencing Consortium,"/>
            <person name="Marcussen T."/>
            <person name="Sandve S.R."/>
            <person name="Heier L."/>
            <person name="Spannagl M."/>
            <person name="Pfeifer M."/>
            <person name="Jakobsen K.S."/>
            <person name="Wulff B.B."/>
            <person name="Steuernagel B."/>
            <person name="Mayer K.F."/>
            <person name="Olsen O.A."/>
        </authorList>
    </citation>
    <scope>NUCLEOTIDE SEQUENCE [LARGE SCALE GENOMIC DNA]</scope>
    <source>
        <strain evidence="11">cv. AL8/78</strain>
    </source>
</reference>
<evidence type="ECO:0000256" key="4">
    <source>
        <dbReference type="ARBA" id="ARBA00022692"/>
    </source>
</evidence>
<evidence type="ECO:0000256" key="5">
    <source>
        <dbReference type="ARBA" id="ARBA00022729"/>
    </source>
</evidence>
<dbReference type="GO" id="GO:0010008">
    <property type="term" value="C:endosome membrane"/>
    <property type="evidence" value="ECO:0007669"/>
    <property type="project" value="UniProtKB-SubCell"/>
</dbReference>
<dbReference type="InterPro" id="IPR036259">
    <property type="entry name" value="MFS_trans_sf"/>
</dbReference>
<keyword evidence="11" id="KW-1185">Reference proteome</keyword>
<feature type="transmembrane region" description="Helical" evidence="9">
    <location>
        <begin position="94"/>
        <end position="120"/>
    </location>
</feature>
<dbReference type="Gramene" id="AET7Gv20895300.14">
    <property type="protein sequence ID" value="AET7Gv20895300.14"/>
    <property type="gene ID" value="AET7Gv20895300"/>
</dbReference>
<evidence type="ECO:0000313" key="11">
    <source>
        <dbReference type="Proteomes" id="UP000015105"/>
    </source>
</evidence>
<comment type="similarity">
    <text evidence="3 9">Belongs to the nonaspanin (TM9SF) (TC 9.A.2) family.</text>
</comment>
<feature type="transmembrane region" description="Helical" evidence="9">
    <location>
        <begin position="28"/>
        <end position="51"/>
    </location>
</feature>
<comment type="subcellular location">
    <subcellularLocation>
        <location evidence="1">Endosome membrane</location>
        <topology evidence="1">Multi-pass membrane protein</topology>
    </subcellularLocation>
    <subcellularLocation>
        <location evidence="2">Golgi apparatus membrane</location>
        <topology evidence="2">Multi-pass membrane protein</topology>
    </subcellularLocation>
</comment>
<organism evidence="10 11">
    <name type="scientific">Aegilops tauschii subsp. strangulata</name>
    <name type="common">Goatgrass</name>
    <dbReference type="NCBI Taxonomy" id="200361"/>
    <lineage>
        <taxon>Eukaryota</taxon>
        <taxon>Viridiplantae</taxon>
        <taxon>Streptophyta</taxon>
        <taxon>Embryophyta</taxon>
        <taxon>Tracheophyta</taxon>
        <taxon>Spermatophyta</taxon>
        <taxon>Magnoliopsida</taxon>
        <taxon>Liliopsida</taxon>
        <taxon>Poales</taxon>
        <taxon>Poaceae</taxon>
        <taxon>BOP clade</taxon>
        <taxon>Pooideae</taxon>
        <taxon>Triticodae</taxon>
        <taxon>Triticeae</taxon>
        <taxon>Triticinae</taxon>
        <taxon>Aegilops</taxon>
    </lineage>
</organism>
<keyword evidence="7 9" id="KW-1133">Transmembrane helix</keyword>
<comment type="caution">
    <text evidence="9">Lacks conserved residue(s) required for the propagation of feature annotation.</text>
</comment>
<evidence type="ECO:0000256" key="9">
    <source>
        <dbReference type="RuleBase" id="RU363079"/>
    </source>
</evidence>
<dbReference type="GO" id="GO:0072657">
    <property type="term" value="P:protein localization to membrane"/>
    <property type="evidence" value="ECO:0007669"/>
    <property type="project" value="TreeGrafter"/>
</dbReference>
<evidence type="ECO:0000256" key="3">
    <source>
        <dbReference type="ARBA" id="ARBA00005227"/>
    </source>
</evidence>
<dbReference type="PANTHER" id="PTHR10766">
    <property type="entry name" value="TRANSMEMBRANE 9 SUPERFAMILY PROTEIN"/>
    <property type="match status" value="1"/>
</dbReference>
<keyword evidence="6" id="KW-0967">Endosome</keyword>
<evidence type="ECO:0000256" key="8">
    <source>
        <dbReference type="ARBA" id="ARBA00023136"/>
    </source>
</evidence>